<keyword evidence="4 9" id="KW-1133">Transmembrane helix</keyword>
<evidence type="ECO:0000256" key="2">
    <source>
        <dbReference type="ARBA" id="ARBA00007375"/>
    </source>
</evidence>
<evidence type="ECO:0000256" key="5">
    <source>
        <dbReference type="ARBA" id="ARBA00023136"/>
    </source>
</evidence>
<feature type="transmembrane region" description="Helical" evidence="9">
    <location>
        <begin position="152"/>
        <end position="171"/>
    </location>
</feature>
<comment type="caution">
    <text evidence="10">The sequence shown here is derived from an EMBL/GenBank/DDBJ whole genome shotgun (WGS) entry which is preliminary data.</text>
</comment>
<comment type="catalytic activity">
    <reaction evidence="8">
        <text>a 1-O-(1Z-alkenyl)-sn-glycero-3-phosphocholine + H2O = a 2,3-saturated aldehyde + sn-glycerol 3-phosphocholine</text>
        <dbReference type="Rhea" id="RHEA:22544"/>
        <dbReference type="ChEBI" id="CHEBI:15377"/>
        <dbReference type="ChEBI" id="CHEBI:16870"/>
        <dbReference type="ChEBI" id="CHEBI:73359"/>
        <dbReference type="ChEBI" id="CHEBI:77287"/>
        <dbReference type="EC" id="3.3.2.2"/>
    </reaction>
</comment>
<dbReference type="EMBL" id="CAJRST010008890">
    <property type="protein sequence ID" value="CAG5897639.1"/>
    <property type="molecule type" value="Genomic_DNA"/>
</dbReference>
<comment type="subcellular location">
    <subcellularLocation>
        <location evidence="1">Membrane</location>
        <topology evidence="1">Multi-pass membrane protein</topology>
    </subcellularLocation>
</comment>
<keyword evidence="5 9" id="KW-0472">Membrane</keyword>
<keyword evidence="3 9" id="KW-0812">Transmembrane</keyword>
<evidence type="ECO:0000256" key="4">
    <source>
        <dbReference type="ARBA" id="ARBA00022989"/>
    </source>
</evidence>
<dbReference type="GO" id="GO:0016020">
    <property type="term" value="C:membrane"/>
    <property type="evidence" value="ECO:0007669"/>
    <property type="project" value="UniProtKB-SubCell"/>
</dbReference>
<evidence type="ECO:0000256" key="8">
    <source>
        <dbReference type="ARBA" id="ARBA00049560"/>
    </source>
</evidence>
<dbReference type="InterPro" id="IPR012506">
    <property type="entry name" value="TMEM86B-like"/>
</dbReference>
<name>A0A8S4B0Q2_9TELE</name>
<dbReference type="EC" id="3.3.2.2" evidence="6"/>
<evidence type="ECO:0000313" key="11">
    <source>
        <dbReference type="Proteomes" id="UP000677803"/>
    </source>
</evidence>
<dbReference type="PANTHER" id="PTHR31885:SF11">
    <property type="entry name" value="TRANSMEMBRANE PROTEIN 86B"/>
    <property type="match status" value="1"/>
</dbReference>
<evidence type="ECO:0000256" key="1">
    <source>
        <dbReference type="ARBA" id="ARBA00004141"/>
    </source>
</evidence>
<evidence type="ECO:0000256" key="7">
    <source>
        <dbReference type="ARBA" id="ARBA00049458"/>
    </source>
</evidence>
<reference evidence="10" key="1">
    <citation type="submission" date="2021-05" db="EMBL/GenBank/DDBJ databases">
        <authorList>
            <person name="Tigano A."/>
        </authorList>
    </citation>
    <scope>NUCLEOTIDE SEQUENCE</scope>
</reference>
<protein>
    <recommendedName>
        <fullName evidence="6">lysoplasmalogenase</fullName>
        <ecNumber evidence="6">3.3.2.2</ecNumber>
    </recommendedName>
</protein>
<sequence>MNVSYEPSLLPGLNSITNKADWEEMDILETHAFDRRQKRNMTCALLFSLLPFFMSSALYFYLWTPDAPASVVAAGVKSAPVLLLAAAVLSWNGGQSVLGVAGGLLFSAVGDCCLIWPDLFLHGMGAFAVAHLLYSLTFLSARYTSYSSSSSFIRFLYLILLIVGGGFYIYLFPYLQKAKDSDLLTPGVGVYITLIIIMGGLAIRTGHVATLLGSLSFMVSDASLAVQVFKVVPPMQHGQIIVMVTYYLAQLLIAVGDVKALDDKDDFSKWKRS</sequence>
<dbReference type="GO" id="GO:0047408">
    <property type="term" value="F:alkenylglycerophosphocholine hydrolase activity"/>
    <property type="evidence" value="ECO:0007669"/>
    <property type="project" value="UniProtKB-EC"/>
</dbReference>
<feature type="transmembrane region" description="Helical" evidence="9">
    <location>
        <begin position="43"/>
        <end position="63"/>
    </location>
</feature>
<comment type="similarity">
    <text evidence="2">Belongs to the TMEM86 family.</text>
</comment>
<proteinExistence type="inferred from homology"/>
<keyword evidence="11" id="KW-1185">Reference proteome</keyword>
<evidence type="ECO:0000256" key="3">
    <source>
        <dbReference type="ARBA" id="ARBA00022692"/>
    </source>
</evidence>
<dbReference type="OrthoDB" id="2133758at2759"/>
<feature type="transmembrane region" description="Helical" evidence="9">
    <location>
        <begin position="240"/>
        <end position="261"/>
    </location>
</feature>
<feature type="transmembrane region" description="Helical" evidence="9">
    <location>
        <begin position="183"/>
        <end position="203"/>
    </location>
</feature>
<evidence type="ECO:0000256" key="6">
    <source>
        <dbReference type="ARBA" id="ARBA00035673"/>
    </source>
</evidence>
<dbReference type="Pfam" id="PF07947">
    <property type="entry name" value="YhhN"/>
    <property type="match status" value="1"/>
</dbReference>
<organism evidence="10 11">
    <name type="scientific">Menidia menidia</name>
    <name type="common">Atlantic silverside</name>
    <dbReference type="NCBI Taxonomy" id="238744"/>
    <lineage>
        <taxon>Eukaryota</taxon>
        <taxon>Metazoa</taxon>
        <taxon>Chordata</taxon>
        <taxon>Craniata</taxon>
        <taxon>Vertebrata</taxon>
        <taxon>Euteleostomi</taxon>
        <taxon>Actinopterygii</taxon>
        <taxon>Neopterygii</taxon>
        <taxon>Teleostei</taxon>
        <taxon>Neoteleostei</taxon>
        <taxon>Acanthomorphata</taxon>
        <taxon>Ovalentaria</taxon>
        <taxon>Atherinomorphae</taxon>
        <taxon>Atheriniformes</taxon>
        <taxon>Atherinopsidae</taxon>
        <taxon>Menidiinae</taxon>
        <taxon>Menidia</taxon>
    </lineage>
</organism>
<comment type="catalytic activity">
    <reaction evidence="7">
        <text>a 1-O-(1Z-alkenyl)-sn-glycero-3-phosphoethanolamine + H2O = a 2,3-saturated aldehyde + sn-glycero-3-phosphoethanolamine</text>
        <dbReference type="Rhea" id="RHEA:16905"/>
        <dbReference type="ChEBI" id="CHEBI:15377"/>
        <dbReference type="ChEBI" id="CHEBI:73359"/>
        <dbReference type="ChEBI" id="CHEBI:77288"/>
        <dbReference type="ChEBI" id="CHEBI:143890"/>
        <dbReference type="EC" id="3.3.2.2"/>
    </reaction>
</comment>
<accession>A0A8S4B0Q2</accession>
<evidence type="ECO:0000256" key="9">
    <source>
        <dbReference type="SAM" id="Phobius"/>
    </source>
</evidence>
<evidence type="ECO:0000313" key="10">
    <source>
        <dbReference type="EMBL" id="CAG5897639.1"/>
    </source>
</evidence>
<dbReference type="PANTHER" id="PTHR31885">
    <property type="entry name" value="GH04784P"/>
    <property type="match status" value="1"/>
</dbReference>
<dbReference type="Proteomes" id="UP000677803">
    <property type="component" value="Unassembled WGS sequence"/>
</dbReference>
<dbReference type="AlphaFoldDB" id="A0A8S4B0Q2"/>
<feature type="transmembrane region" description="Helical" evidence="9">
    <location>
        <begin position="123"/>
        <end position="140"/>
    </location>
</feature>
<gene>
    <name evidence="10" type="ORF">MMEN_LOCUS8677</name>
</gene>